<dbReference type="SUPFAM" id="SSF46689">
    <property type="entry name" value="Homeodomain-like"/>
    <property type="match status" value="2"/>
</dbReference>
<keyword evidence="2" id="KW-0238">DNA-binding</keyword>
<evidence type="ECO:0000256" key="4">
    <source>
        <dbReference type="SAM" id="MobiDB-lite"/>
    </source>
</evidence>
<evidence type="ECO:0000256" key="3">
    <source>
        <dbReference type="ARBA" id="ARBA00023163"/>
    </source>
</evidence>
<dbReference type="SMART" id="SM00342">
    <property type="entry name" value="HTH_ARAC"/>
    <property type="match status" value="1"/>
</dbReference>
<keyword evidence="1" id="KW-0805">Transcription regulation</keyword>
<dbReference type="Pfam" id="PF12833">
    <property type="entry name" value="HTH_18"/>
    <property type="match status" value="1"/>
</dbReference>
<evidence type="ECO:0000256" key="1">
    <source>
        <dbReference type="ARBA" id="ARBA00023015"/>
    </source>
</evidence>
<feature type="region of interest" description="Disordered" evidence="4">
    <location>
        <begin position="64"/>
        <end position="89"/>
    </location>
</feature>
<sequence length="320" mass="34268">MSVPFVNASVQGELSAPPDQIFGQIPASGLDGIAFLDFAYASAGHSTHRVDGLLVGTWQGLLQGNGQGTRQGTRHDDAPEGRHGERRTRLTFRDAAVPDEPPDERSGDAFVLRGPGFAGSTRWSGPCRGRYLAFMPAAVERMTEAPLARAEFATLTCDLSERMTVFHLLAALGQEAGGHDTAADALLVDSVALAVLRASGALTPPGPRRSAALTARQARRVRDLVAERIDAPLSLREMAQAAGLSEGYFVRAFKGSFGVTPYQYVLRERVTLAQSLIRSGTVSLGEAAKRAGFPDARRMGRTFRKVIGRSPTEAARLQRA</sequence>
<dbReference type="RefSeq" id="WP_350395022.1">
    <property type="nucleotide sequence ID" value="NZ_JBELQE010000073.1"/>
</dbReference>
<keyword evidence="3" id="KW-0804">Transcription</keyword>
<name>A0ABV1QN26_9HYPH</name>
<dbReference type="EMBL" id="JBELQE010000073">
    <property type="protein sequence ID" value="MER2250792.1"/>
    <property type="molecule type" value="Genomic_DNA"/>
</dbReference>
<proteinExistence type="predicted"/>
<dbReference type="PROSITE" id="PS01124">
    <property type="entry name" value="HTH_ARAC_FAMILY_2"/>
    <property type="match status" value="1"/>
</dbReference>
<keyword evidence="7" id="KW-1185">Reference proteome</keyword>
<dbReference type="InterPro" id="IPR018060">
    <property type="entry name" value="HTH_AraC"/>
</dbReference>
<evidence type="ECO:0000313" key="6">
    <source>
        <dbReference type="EMBL" id="MER2250792.1"/>
    </source>
</evidence>
<feature type="domain" description="HTH araC/xylS-type" evidence="5">
    <location>
        <begin position="219"/>
        <end position="317"/>
    </location>
</feature>
<comment type="caution">
    <text evidence="6">The sequence shown here is derived from an EMBL/GenBank/DDBJ whole genome shotgun (WGS) entry which is preliminary data.</text>
</comment>
<feature type="compositionally biased region" description="Basic and acidic residues" evidence="4">
    <location>
        <begin position="73"/>
        <end position="89"/>
    </location>
</feature>
<dbReference type="Gene3D" id="1.10.10.60">
    <property type="entry name" value="Homeodomain-like"/>
    <property type="match status" value="1"/>
</dbReference>
<protein>
    <submittedName>
        <fullName evidence="6">AraC family transcriptional regulator</fullName>
    </submittedName>
</protein>
<dbReference type="PANTHER" id="PTHR46796">
    <property type="entry name" value="HTH-TYPE TRANSCRIPTIONAL ACTIVATOR RHAS-RELATED"/>
    <property type="match status" value="1"/>
</dbReference>
<dbReference type="Proteomes" id="UP001480955">
    <property type="component" value="Unassembled WGS sequence"/>
</dbReference>
<evidence type="ECO:0000256" key="2">
    <source>
        <dbReference type="ARBA" id="ARBA00023125"/>
    </source>
</evidence>
<dbReference type="InterPro" id="IPR050204">
    <property type="entry name" value="AraC_XylS_family_regulators"/>
</dbReference>
<reference evidence="6 7" key="1">
    <citation type="submission" date="2024-06" db="EMBL/GenBank/DDBJ databases">
        <authorList>
            <person name="Campbell A.G."/>
        </authorList>
    </citation>
    <scope>NUCLEOTIDE SEQUENCE [LARGE SCALE GENOMIC DNA]</scope>
    <source>
        <strain evidence="6 7">EM12</strain>
    </source>
</reference>
<gene>
    <name evidence="6" type="ORF">ABS772_12800</name>
</gene>
<evidence type="ECO:0000259" key="5">
    <source>
        <dbReference type="PROSITE" id="PS01124"/>
    </source>
</evidence>
<evidence type="ECO:0000313" key="7">
    <source>
        <dbReference type="Proteomes" id="UP001480955"/>
    </source>
</evidence>
<organism evidence="6 7">
    <name type="scientific">Methylorubrum podarium</name>
    <dbReference type="NCBI Taxonomy" id="200476"/>
    <lineage>
        <taxon>Bacteria</taxon>
        <taxon>Pseudomonadati</taxon>
        <taxon>Pseudomonadota</taxon>
        <taxon>Alphaproteobacteria</taxon>
        <taxon>Hyphomicrobiales</taxon>
        <taxon>Methylobacteriaceae</taxon>
        <taxon>Methylorubrum</taxon>
    </lineage>
</organism>
<accession>A0ABV1QN26</accession>
<dbReference type="InterPro" id="IPR009057">
    <property type="entry name" value="Homeodomain-like_sf"/>
</dbReference>